<dbReference type="AlphaFoldDB" id="A0A0D0N4A7"/>
<dbReference type="InterPro" id="IPR050583">
    <property type="entry name" value="Mycobacterial_A85_antigen"/>
</dbReference>
<dbReference type="InterPro" id="IPR000801">
    <property type="entry name" value="Esterase-like"/>
</dbReference>
<proteinExistence type="predicted"/>
<organism evidence="1 2">
    <name type="scientific">Variovorax paradoxus</name>
    <dbReference type="NCBI Taxonomy" id="34073"/>
    <lineage>
        <taxon>Bacteria</taxon>
        <taxon>Pseudomonadati</taxon>
        <taxon>Pseudomonadota</taxon>
        <taxon>Betaproteobacteria</taxon>
        <taxon>Burkholderiales</taxon>
        <taxon>Comamonadaceae</taxon>
        <taxon>Variovorax</taxon>
    </lineage>
</organism>
<reference evidence="1 2" key="1">
    <citation type="submission" date="2014-12" db="EMBL/GenBank/DDBJ databases">
        <title>16Stimator: statistical estimation of ribosomal gene copy numbers from draft genome assemblies.</title>
        <authorList>
            <person name="Perisin M.A."/>
            <person name="Vetter M."/>
            <person name="Gilbert J.A."/>
            <person name="Bergelson J."/>
        </authorList>
    </citation>
    <scope>NUCLEOTIDE SEQUENCE [LARGE SCALE GENOMIC DNA]</scope>
    <source>
        <strain evidence="1 2">MEDvA23</strain>
    </source>
</reference>
<dbReference type="EMBL" id="JXQQ01000007">
    <property type="protein sequence ID" value="KIQ36250.1"/>
    <property type="molecule type" value="Genomic_DNA"/>
</dbReference>
<evidence type="ECO:0000313" key="2">
    <source>
        <dbReference type="Proteomes" id="UP000032067"/>
    </source>
</evidence>
<dbReference type="InterPro" id="IPR029058">
    <property type="entry name" value="AB_hydrolase_fold"/>
</dbReference>
<dbReference type="Gene3D" id="3.40.50.1820">
    <property type="entry name" value="alpha/beta hydrolase"/>
    <property type="match status" value="1"/>
</dbReference>
<dbReference type="PANTHER" id="PTHR48098">
    <property type="entry name" value="ENTEROCHELIN ESTERASE-RELATED"/>
    <property type="match status" value="1"/>
</dbReference>
<dbReference type="PANTHER" id="PTHR48098:SF6">
    <property type="entry name" value="FERRI-BACILLIBACTIN ESTERASE BESA"/>
    <property type="match status" value="1"/>
</dbReference>
<comment type="caution">
    <text evidence="1">The sequence shown here is derived from an EMBL/GenBank/DDBJ whole genome shotgun (WGS) entry which is preliminary data.</text>
</comment>
<name>A0A0D0N4A7_VARPD</name>
<gene>
    <name evidence="1" type="ORF">RT97_02215</name>
</gene>
<dbReference type="SUPFAM" id="SSF53474">
    <property type="entry name" value="alpha/beta-Hydrolases"/>
    <property type="match status" value="1"/>
</dbReference>
<protein>
    <submittedName>
        <fullName evidence="1">Esterase</fullName>
    </submittedName>
</protein>
<dbReference type="Pfam" id="PF00756">
    <property type="entry name" value="Esterase"/>
    <property type="match status" value="1"/>
</dbReference>
<dbReference type="Proteomes" id="UP000032067">
    <property type="component" value="Unassembled WGS sequence"/>
</dbReference>
<sequence length="293" mass="31184">MVLLAGAAYIGGGGGTGAGNSLAALVPVAPVFSTGARPQPGAADPSPSEFVLAAASRVVSDSITSARTGAAYPLQIYLPASYDGGSVAAYPVVYAMDGDAVFNPPGTRFANFKDILDKRRAQAILVGIGGTSRRELDYMLPGAHAYHDFLTQELVPFIEAKYRADPRKRMLTGLSLSGSMAGLALFMEGASGMLTFSHFLAFEASFDSQTPQNNALEQRMFDAWGSGKPLPATLVLTRCDSPKDCNFGNVDDMRKRLQSRAYPQFVMTESTYPQTHTGTDTVSFEDVAARLFP</sequence>
<evidence type="ECO:0000313" key="1">
    <source>
        <dbReference type="EMBL" id="KIQ36250.1"/>
    </source>
</evidence>
<accession>A0A0D0N4A7</accession>